<evidence type="ECO:0000256" key="4">
    <source>
        <dbReference type="ARBA" id="ARBA00022692"/>
    </source>
</evidence>
<dbReference type="PANTHER" id="PTHR12504:SF0">
    <property type="entry name" value="MITOCHONDRIAL IMPORT RECEPTOR SUBUNIT TOM22 HOMOLOG"/>
    <property type="match status" value="1"/>
</dbReference>
<keyword evidence="5" id="KW-1000">Mitochondrion outer membrane</keyword>
<dbReference type="InterPro" id="IPR005683">
    <property type="entry name" value="Tom22"/>
</dbReference>
<comment type="subcellular location">
    <subcellularLocation>
        <location evidence="1">Mitochondrion outer membrane</location>
        <topology evidence="1">Single-pass membrane protein</topology>
    </subcellularLocation>
</comment>
<sequence length="208" mass="23035">MVKLTEVEDEHFTDKPTPSKHDALLVSDDEEGLHRHCPCSVCLRVSRVASRHERDCICFVQTKTGDSMVSCLSDPGLAGKIRESEISNESDDEVEEESIYDRLSALKDIVPPSARRTVTSSVSTLTNFSKASLSFSGKALWIISTSAFLIGVPWALAYAEEEQYIQMEREQGMIKGANELPGWGGWGRTVDDPLEKMVAQGVLRQVET</sequence>
<keyword evidence="11" id="KW-0675">Receptor</keyword>
<feature type="region of interest" description="Disordered" evidence="12">
    <location>
        <begin position="1"/>
        <end position="22"/>
    </location>
</feature>
<name>A0A9W9NGC2_9EURO</name>
<protein>
    <submittedName>
        <fullName evidence="13">Mitochondrial outer membrane translocase complex subunit Tom22</fullName>
    </submittedName>
</protein>
<evidence type="ECO:0000256" key="6">
    <source>
        <dbReference type="ARBA" id="ARBA00022927"/>
    </source>
</evidence>
<dbReference type="GO" id="GO:0005741">
    <property type="term" value="C:mitochondrial outer membrane"/>
    <property type="evidence" value="ECO:0007669"/>
    <property type="project" value="UniProtKB-SubCell"/>
</dbReference>
<evidence type="ECO:0000256" key="2">
    <source>
        <dbReference type="ARBA" id="ARBA00009874"/>
    </source>
</evidence>
<organism evidence="13 14">
    <name type="scientific">Penicillium cinerascens</name>
    <dbReference type="NCBI Taxonomy" id="70096"/>
    <lineage>
        <taxon>Eukaryota</taxon>
        <taxon>Fungi</taxon>
        <taxon>Dikarya</taxon>
        <taxon>Ascomycota</taxon>
        <taxon>Pezizomycotina</taxon>
        <taxon>Eurotiomycetes</taxon>
        <taxon>Eurotiomycetidae</taxon>
        <taxon>Eurotiales</taxon>
        <taxon>Aspergillaceae</taxon>
        <taxon>Penicillium</taxon>
    </lineage>
</organism>
<evidence type="ECO:0000256" key="1">
    <source>
        <dbReference type="ARBA" id="ARBA00004572"/>
    </source>
</evidence>
<evidence type="ECO:0000256" key="5">
    <source>
        <dbReference type="ARBA" id="ARBA00022787"/>
    </source>
</evidence>
<keyword evidence="9" id="KW-0496">Mitochondrion</keyword>
<dbReference type="AlphaFoldDB" id="A0A9W9NGC2"/>
<keyword evidence="10" id="KW-0472">Membrane</keyword>
<keyword evidence="4" id="KW-0812">Transmembrane</keyword>
<dbReference type="GeneID" id="83175924"/>
<evidence type="ECO:0000256" key="9">
    <source>
        <dbReference type="ARBA" id="ARBA00023128"/>
    </source>
</evidence>
<reference evidence="13" key="2">
    <citation type="journal article" date="2023" name="IMA Fungus">
        <title>Comparative genomic study of the Penicillium genus elucidates a diverse pangenome and 15 lateral gene transfer events.</title>
        <authorList>
            <person name="Petersen C."/>
            <person name="Sorensen T."/>
            <person name="Nielsen M.R."/>
            <person name="Sondergaard T.E."/>
            <person name="Sorensen J.L."/>
            <person name="Fitzpatrick D.A."/>
            <person name="Frisvad J.C."/>
            <person name="Nielsen K.L."/>
        </authorList>
    </citation>
    <scope>NUCLEOTIDE SEQUENCE</scope>
    <source>
        <strain evidence="13">IBT 15544</strain>
    </source>
</reference>
<keyword evidence="8" id="KW-0811">Translocation</keyword>
<evidence type="ECO:0000256" key="12">
    <source>
        <dbReference type="SAM" id="MobiDB-lite"/>
    </source>
</evidence>
<accession>A0A9W9NGC2</accession>
<evidence type="ECO:0000313" key="13">
    <source>
        <dbReference type="EMBL" id="KAJ5219462.1"/>
    </source>
</evidence>
<evidence type="ECO:0000313" key="14">
    <source>
        <dbReference type="Proteomes" id="UP001150904"/>
    </source>
</evidence>
<dbReference type="CDD" id="cd22884">
    <property type="entry name" value="TOM22"/>
    <property type="match status" value="1"/>
</dbReference>
<dbReference type="EMBL" id="JAPQKR010000004">
    <property type="protein sequence ID" value="KAJ5219462.1"/>
    <property type="molecule type" value="Genomic_DNA"/>
</dbReference>
<dbReference type="Proteomes" id="UP001150904">
    <property type="component" value="Unassembled WGS sequence"/>
</dbReference>
<dbReference type="PANTHER" id="PTHR12504">
    <property type="entry name" value="MITOCHONDRIAL IMPORT RECEPTOR SUBUNIT TOM22"/>
    <property type="match status" value="1"/>
</dbReference>
<feature type="compositionally biased region" description="Basic and acidic residues" evidence="12">
    <location>
        <begin position="10"/>
        <end position="22"/>
    </location>
</feature>
<comment type="caution">
    <text evidence="13">The sequence shown here is derived from an EMBL/GenBank/DDBJ whole genome shotgun (WGS) entry which is preliminary data.</text>
</comment>
<dbReference type="RefSeq" id="XP_058314035.1">
    <property type="nucleotide sequence ID" value="XM_058448624.1"/>
</dbReference>
<keyword evidence="6" id="KW-0653">Protein transport</keyword>
<comment type="similarity">
    <text evidence="2">Belongs to the Tom22 family.</text>
</comment>
<dbReference type="Pfam" id="PF04281">
    <property type="entry name" value="Tom22"/>
    <property type="match status" value="1"/>
</dbReference>
<evidence type="ECO:0000256" key="10">
    <source>
        <dbReference type="ARBA" id="ARBA00023136"/>
    </source>
</evidence>
<dbReference type="OrthoDB" id="10016939at2759"/>
<evidence type="ECO:0000256" key="8">
    <source>
        <dbReference type="ARBA" id="ARBA00023010"/>
    </source>
</evidence>
<keyword evidence="14" id="KW-1185">Reference proteome</keyword>
<reference evidence="13" key="1">
    <citation type="submission" date="2022-12" db="EMBL/GenBank/DDBJ databases">
        <authorList>
            <person name="Petersen C."/>
        </authorList>
    </citation>
    <scope>NUCLEOTIDE SEQUENCE</scope>
    <source>
        <strain evidence="13">IBT 15544</strain>
    </source>
</reference>
<evidence type="ECO:0000256" key="7">
    <source>
        <dbReference type="ARBA" id="ARBA00022989"/>
    </source>
</evidence>
<evidence type="ECO:0000256" key="3">
    <source>
        <dbReference type="ARBA" id="ARBA00022448"/>
    </source>
</evidence>
<proteinExistence type="inferred from homology"/>
<keyword evidence="3" id="KW-0813">Transport</keyword>
<dbReference type="GO" id="GO:0006886">
    <property type="term" value="P:intracellular protein transport"/>
    <property type="evidence" value="ECO:0007669"/>
    <property type="project" value="InterPro"/>
</dbReference>
<evidence type="ECO:0000256" key="11">
    <source>
        <dbReference type="ARBA" id="ARBA00023170"/>
    </source>
</evidence>
<gene>
    <name evidence="13" type="ORF">N7498_001561</name>
</gene>
<keyword evidence="7" id="KW-1133">Transmembrane helix</keyword>